<comment type="similarity">
    <text evidence="1 2">Belongs to the UPF0145 family.</text>
</comment>
<dbReference type="PANTHER" id="PTHR34068">
    <property type="entry name" value="UPF0145 PROTEIN YBJQ"/>
    <property type="match status" value="1"/>
</dbReference>
<dbReference type="Proteomes" id="UP000029553">
    <property type="component" value="Unassembled WGS sequence"/>
</dbReference>
<dbReference type="HAMAP" id="MF_00338">
    <property type="entry name" value="UPF0145"/>
    <property type="match status" value="1"/>
</dbReference>
<evidence type="ECO:0000256" key="2">
    <source>
        <dbReference type="HAMAP-Rule" id="MF_00338"/>
    </source>
</evidence>
<dbReference type="PANTHER" id="PTHR34068:SF1">
    <property type="entry name" value="UPF0145 PROTEIN YBJQ"/>
    <property type="match status" value="1"/>
</dbReference>
<organism evidence="3 4">
    <name type="scientific">Comamonas testosteroni</name>
    <name type="common">Pseudomonas testosteroni</name>
    <dbReference type="NCBI Taxonomy" id="285"/>
    <lineage>
        <taxon>Bacteria</taxon>
        <taxon>Pseudomonadati</taxon>
        <taxon>Pseudomonadota</taxon>
        <taxon>Betaproteobacteria</taxon>
        <taxon>Burkholderiales</taxon>
        <taxon>Comamonadaceae</taxon>
        <taxon>Comamonas</taxon>
    </lineage>
</organism>
<reference evidence="3 4" key="1">
    <citation type="submission" date="2013-09" db="EMBL/GenBank/DDBJ databases">
        <title>High correlation between genotypes and phenotypes of environmental bacteria Comamonas testosteroni strains.</title>
        <authorList>
            <person name="Liu L."/>
            <person name="Zhu W."/>
            <person name="Xia X."/>
            <person name="Xu B."/>
            <person name="Luo M."/>
            <person name="Wang G."/>
        </authorList>
    </citation>
    <scope>NUCLEOTIDE SEQUENCE [LARGE SCALE GENOMIC DNA]</scope>
    <source>
        <strain evidence="3 4">JL40</strain>
    </source>
</reference>
<dbReference type="Gene3D" id="3.30.110.70">
    <property type="entry name" value="Hypothetical protein apc22750. Chain B"/>
    <property type="match status" value="1"/>
</dbReference>
<evidence type="ECO:0000313" key="4">
    <source>
        <dbReference type="Proteomes" id="UP000029553"/>
    </source>
</evidence>
<dbReference type="InterPro" id="IPR035439">
    <property type="entry name" value="UPF0145_dom_sf"/>
</dbReference>
<comment type="caution">
    <text evidence="3">The sequence shown here is derived from an EMBL/GenBank/DDBJ whole genome shotgun (WGS) entry which is preliminary data.</text>
</comment>
<dbReference type="EMBL" id="AWOR01000042">
    <property type="protein sequence ID" value="KGH30605.1"/>
    <property type="molecule type" value="Genomic_DNA"/>
</dbReference>
<accession>A0A096GZJ5</accession>
<protein>
    <recommendedName>
        <fullName evidence="2">UPF0145 protein P353_08965</fullName>
    </recommendedName>
</protein>
<dbReference type="InterPro" id="IPR002765">
    <property type="entry name" value="UPF0145_YbjQ-like"/>
</dbReference>
<dbReference type="AlphaFoldDB" id="A0A096GZJ5"/>
<sequence>MIVTTTPSIEGKRITRYCGVVAGEAILGANVFKDFFAGIRDIVGGRSGTYERELQRAREIALKELEQRAAEAGANAVVGVDLDFEVLGQGNGMLMVSASGTAVVVE</sequence>
<gene>
    <name evidence="3" type="ORF">P353_08965</name>
</gene>
<dbReference type="SUPFAM" id="SSF117782">
    <property type="entry name" value="YbjQ-like"/>
    <property type="match status" value="1"/>
</dbReference>
<proteinExistence type="inferred from homology"/>
<dbReference type="NCBIfam" id="NF002776">
    <property type="entry name" value="PRK02877.1"/>
    <property type="match status" value="1"/>
</dbReference>
<dbReference type="RefSeq" id="WP_003054127.1">
    <property type="nucleotide sequence ID" value="NZ_AWOR01000042.1"/>
</dbReference>
<name>A0A096GZJ5_COMTE</name>
<evidence type="ECO:0000256" key="1">
    <source>
        <dbReference type="ARBA" id="ARBA00010751"/>
    </source>
</evidence>
<dbReference type="Pfam" id="PF01906">
    <property type="entry name" value="YbjQ_1"/>
    <property type="match status" value="1"/>
</dbReference>
<evidence type="ECO:0000313" key="3">
    <source>
        <dbReference type="EMBL" id="KGH30605.1"/>
    </source>
</evidence>